<organism evidence="2 3">
    <name type="scientific">Vespula squamosa</name>
    <name type="common">Southern yellow jacket</name>
    <name type="synonym">Wasp</name>
    <dbReference type="NCBI Taxonomy" id="30214"/>
    <lineage>
        <taxon>Eukaryota</taxon>
        <taxon>Metazoa</taxon>
        <taxon>Ecdysozoa</taxon>
        <taxon>Arthropoda</taxon>
        <taxon>Hexapoda</taxon>
        <taxon>Insecta</taxon>
        <taxon>Pterygota</taxon>
        <taxon>Neoptera</taxon>
        <taxon>Endopterygota</taxon>
        <taxon>Hymenoptera</taxon>
        <taxon>Apocrita</taxon>
        <taxon>Aculeata</taxon>
        <taxon>Vespoidea</taxon>
        <taxon>Vespidae</taxon>
        <taxon>Vespinae</taxon>
        <taxon>Vespula</taxon>
    </lineage>
</organism>
<keyword evidence="3" id="KW-1185">Reference proteome</keyword>
<accession>A0ABD2AEP3</accession>
<keyword evidence="1" id="KW-0472">Membrane</keyword>
<sequence>NEDYKEVMQNQKEALEIQLVIVAPSKGQLQILTKCFLQLLSCVIVLICDAFMLLIINTYEVQIHILLHYQKSIAYSSVVKK</sequence>
<evidence type="ECO:0000313" key="3">
    <source>
        <dbReference type="Proteomes" id="UP001607302"/>
    </source>
</evidence>
<comment type="caution">
    <text evidence="2">The sequence shown here is derived from an EMBL/GenBank/DDBJ whole genome shotgun (WGS) entry which is preliminary data.</text>
</comment>
<feature type="non-terminal residue" evidence="2">
    <location>
        <position position="1"/>
    </location>
</feature>
<reference evidence="2 3" key="1">
    <citation type="journal article" date="2024" name="Ann. Entomol. Soc. Am.">
        <title>Genomic analyses of the southern and eastern yellowjacket wasps (Hymenoptera: Vespidae) reveal evolutionary signatures of social life.</title>
        <authorList>
            <person name="Catto M.A."/>
            <person name="Caine P.B."/>
            <person name="Orr S.E."/>
            <person name="Hunt B.G."/>
            <person name="Goodisman M.A.D."/>
        </authorList>
    </citation>
    <scope>NUCLEOTIDE SEQUENCE [LARGE SCALE GENOMIC DNA]</scope>
    <source>
        <strain evidence="2">233</strain>
        <tissue evidence="2">Head and thorax</tissue>
    </source>
</reference>
<evidence type="ECO:0000313" key="2">
    <source>
        <dbReference type="EMBL" id="KAL2719082.1"/>
    </source>
</evidence>
<protein>
    <submittedName>
        <fullName evidence="2">Uncharacterized protein</fullName>
    </submittedName>
</protein>
<gene>
    <name evidence="2" type="ORF">V1478_011501</name>
</gene>
<feature type="transmembrane region" description="Helical" evidence="1">
    <location>
        <begin position="36"/>
        <end position="56"/>
    </location>
</feature>
<dbReference type="Proteomes" id="UP001607302">
    <property type="component" value="Unassembled WGS sequence"/>
</dbReference>
<evidence type="ECO:0000256" key="1">
    <source>
        <dbReference type="SAM" id="Phobius"/>
    </source>
</evidence>
<keyword evidence="1" id="KW-0812">Transmembrane</keyword>
<dbReference type="AlphaFoldDB" id="A0ABD2AEP3"/>
<dbReference type="EMBL" id="JAUDFV010000151">
    <property type="protein sequence ID" value="KAL2719082.1"/>
    <property type="molecule type" value="Genomic_DNA"/>
</dbReference>
<proteinExistence type="predicted"/>
<keyword evidence="1" id="KW-1133">Transmembrane helix</keyword>
<name>A0ABD2AEP3_VESSQ</name>